<dbReference type="InterPro" id="IPR050884">
    <property type="entry name" value="CNP_phosphodiesterase-III"/>
</dbReference>
<keyword evidence="2" id="KW-0378">Hydrolase</keyword>
<evidence type="ECO:0000313" key="6">
    <source>
        <dbReference type="EMBL" id="GLK76856.1"/>
    </source>
</evidence>
<dbReference type="PANTHER" id="PTHR42988:SF2">
    <property type="entry name" value="CYCLIC NUCLEOTIDE PHOSPHODIESTERASE CBUA0032-RELATED"/>
    <property type="match status" value="1"/>
</dbReference>
<reference evidence="6" key="1">
    <citation type="journal article" date="2014" name="Int. J. Syst. Evol. Microbiol.">
        <title>Complete genome sequence of Corynebacterium casei LMG S-19264T (=DSM 44701T), isolated from a smear-ripened cheese.</title>
        <authorList>
            <consortium name="US DOE Joint Genome Institute (JGI-PGF)"/>
            <person name="Walter F."/>
            <person name="Albersmeier A."/>
            <person name="Kalinowski J."/>
            <person name="Ruckert C."/>
        </authorList>
    </citation>
    <scope>NUCLEOTIDE SEQUENCE</scope>
    <source>
        <strain evidence="6">VKM B-2555</strain>
    </source>
</reference>
<name>A0A9W6N429_9HYPH</name>
<dbReference type="GO" id="GO:0046872">
    <property type="term" value="F:metal ion binding"/>
    <property type="evidence" value="ECO:0007669"/>
    <property type="project" value="UniProtKB-KW"/>
</dbReference>
<dbReference type="AlphaFoldDB" id="A0A9W6N429"/>
<comment type="similarity">
    <text evidence="4">Belongs to the cyclic nucleotide phosphodiesterase class-III family.</text>
</comment>
<evidence type="ECO:0000256" key="4">
    <source>
        <dbReference type="ARBA" id="ARBA00025742"/>
    </source>
</evidence>
<keyword evidence="3" id="KW-0408">Iron</keyword>
<dbReference type="EMBL" id="BSFK01000010">
    <property type="protein sequence ID" value="GLK76856.1"/>
    <property type="molecule type" value="Genomic_DNA"/>
</dbReference>
<evidence type="ECO:0000256" key="2">
    <source>
        <dbReference type="ARBA" id="ARBA00022801"/>
    </source>
</evidence>
<dbReference type="SUPFAM" id="SSF56300">
    <property type="entry name" value="Metallo-dependent phosphatases"/>
    <property type="match status" value="1"/>
</dbReference>
<sequence>MRANVIPFPRLIGYKAAVTVLAHLSDPHLGPLPRFTALEMLSKRGLGAINWYRRRRRWHDMAVLDQIVTDVVDEEPDAIAVTGDLTNLGLEAEFLPAAAFLGRLGPASKVAAIPGNHDAYVRRIVGAPSRVWASHMSCDDGGAGFPYVRRHGLIALIGLSSAVATAPLAATGEVGPAQRAALAPLLRRLKAEGLFRVVTVHHPVAEDGTPWLRRLRDADALRAVLAAEGAELVLHGHNHEPTRHAVPGPNGPIPVIAVPSCSAGPTSHEPPAAYNLYEVSGGPGGWSCEGVTRGLTPDGTIAETDRFRVA</sequence>
<evidence type="ECO:0000256" key="1">
    <source>
        <dbReference type="ARBA" id="ARBA00022723"/>
    </source>
</evidence>
<evidence type="ECO:0000256" key="3">
    <source>
        <dbReference type="ARBA" id="ARBA00023004"/>
    </source>
</evidence>
<protein>
    <submittedName>
        <fullName evidence="6">Metallophosphoesterase</fullName>
    </submittedName>
</protein>
<dbReference type="PANTHER" id="PTHR42988">
    <property type="entry name" value="PHOSPHOHYDROLASE"/>
    <property type="match status" value="1"/>
</dbReference>
<evidence type="ECO:0000259" key="5">
    <source>
        <dbReference type="Pfam" id="PF00149"/>
    </source>
</evidence>
<keyword evidence="1" id="KW-0479">Metal-binding</keyword>
<dbReference type="InterPro" id="IPR029052">
    <property type="entry name" value="Metallo-depent_PP-like"/>
</dbReference>
<dbReference type="Pfam" id="PF00149">
    <property type="entry name" value="Metallophos"/>
    <property type="match status" value="1"/>
</dbReference>
<dbReference type="InterPro" id="IPR004843">
    <property type="entry name" value="Calcineurin-like_PHP"/>
</dbReference>
<gene>
    <name evidence="6" type="ORF">GCM10008171_21100</name>
</gene>
<feature type="domain" description="Calcineurin-like phosphoesterase" evidence="5">
    <location>
        <begin position="21"/>
        <end position="241"/>
    </location>
</feature>
<reference evidence="6" key="2">
    <citation type="submission" date="2023-01" db="EMBL/GenBank/DDBJ databases">
        <authorList>
            <person name="Sun Q."/>
            <person name="Evtushenko L."/>
        </authorList>
    </citation>
    <scope>NUCLEOTIDE SEQUENCE</scope>
    <source>
        <strain evidence="6">VKM B-2555</strain>
    </source>
</reference>
<evidence type="ECO:0000313" key="7">
    <source>
        <dbReference type="Proteomes" id="UP001143364"/>
    </source>
</evidence>
<dbReference type="GO" id="GO:0016787">
    <property type="term" value="F:hydrolase activity"/>
    <property type="evidence" value="ECO:0007669"/>
    <property type="project" value="UniProtKB-KW"/>
</dbReference>
<dbReference type="Gene3D" id="3.60.21.10">
    <property type="match status" value="1"/>
</dbReference>
<organism evidence="6 7">
    <name type="scientific">Methylopila jiangsuensis</name>
    <dbReference type="NCBI Taxonomy" id="586230"/>
    <lineage>
        <taxon>Bacteria</taxon>
        <taxon>Pseudomonadati</taxon>
        <taxon>Pseudomonadota</taxon>
        <taxon>Alphaproteobacteria</taxon>
        <taxon>Hyphomicrobiales</taxon>
        <taxon>Methylopilaceae</taxon>
        <taxon>Methylopila</taxon>
    </lineage>
</organism>
<accession>A0A9W6N429</accession>
<keyword evidence="7" id="KW-1185">Reference proteome</keyword>
<comment type="caution">
    <text evidence="6">The sequence shown here is derived from an EMBL/GenBank/DDBJ whole genome shotgun (WGS) entry which is preliminary data.</text>
</comment>
<proteinExistence type="inferred from homology"/>
<dbReference type="Proteomes" id="UP001143364">
    <property type="component" value="Unassembled WGS sequence"/>
</dbReference>